<dbReference type="Gene3D" id="3.40.50.1820">
    <property type="entry name" value="alpha/beta hydrolase"/>
    <property type="match status" value="1"/>
</dbReference>
<dbReference type="SUPFAM" id="SSF53474">
    <property type="entry name" value="alpha/beta-Hydrolases"/>
    <property type="match status" value="1"/>
</dbReference>
<keyword evidence="5" id="KW-1185">Reference proteome</keyword>
<protein>
    <recommendedName>
        <fullName evidence="3">Alpha/beta hydrolase fold-3 domain-containing protein</fullName>
    </recommendedName>
</protein>
<keyword evidence="2" id="KW-0812">Transmembrane</keyword>
<proteinExistence type="inferred from homology"/>
<dbReference type="Proteomes" id="UP000295252">
    <property type="component" value="Chromosome IV"/>
</dbReference>
<dbReference type="PhylomeDB" id="A0A068TTL8"/>
<reference evidence="5" key="1">
    <citation type="journal article" date="2014" name="Science">
        <title>The coffee genome provides insight into the convergent evolution of caffeine biosynthesis.</title>
        <authorList>
            <person name="Denoeud F."/>
            <person name="Carretero-Paulet L."/>
            <person name="Dereeper A."/>
            <person name="Droc G."/>
            <person name="Guyot R."/>
            <person name="Pietrella M."/>
            <person name="Zheng C."/>
            <person name="Alberti A."/>
            <person name="Anthony F."/>
            <person name="Aprea G."/>
            <person name="Aury J.M."/>
            <person name="Bento P."/>
            <person name="Bernard M."/>
            <person name="Bocs S."/>
            <person name="Campa C."/>
            <person name="Cenci A."/>
            <person name="Combes M.C."/>
            <person name="Crouzillat D."/>
            <person name="Da Silva C."/>
            <person name="Daddiego L."/>
            <person name="De Bellis F."/>
            <person name="Dussert S."/>
            <person name="Garsmeur O."/>
            <person name="Gayraud T."/>
            <person name="Guignon V."/>
            <person name="Jahn K."/>
            <person name="Jamilloux V."/>
            <person name="Joet T."/>
            <person name="Labadie K."/>
            <person name="Lan T."/>
            <person name="Leclercq J."/>
            <person name="Lepelley M."/>
            <person name="Leroy T."/>
            <person name="Li L.T."/>
            <person name="Librado P."/>
            <person name="Lopez L."/>
            <person name="Munoz A."/>
            <person name="Noel B."/>
            <person name="Pallavicini A."/>
            <person name="Perrotta G."/>
            <person name="Poncet V."/>
            <person name="Pot D."/>
            <person name="Priyono X."/>
            <person name="Rigoreau M."/>
            <person name="Rouard M."/>
            <person name="Rozas J."/>
            <person name="Tranchant-Dubreuil C."/>
            <person name="VanBuren R."/>
            <person name="Zhang Q."/>
            <person name="Andrade A.C."/>
            <person name="Argout X."/>
            <person name="Bertrand B."/>
            <person name="de Kochko A."/>
            <person name="Graziosi G."/>
            <person name="Henry R.J."/>
            <person name="Jayarama X."/>
            <person name="Ming R."/>
            <person name="Nagai C."/>
            <person name="Rounsley S."/>
            <person name="Sankoff D."/>
            <person name="Giuliano G."/>
            <person name="Albert V.A."/>
            <person name="Wincker P."/>
            <person name="Lashermes P."/>
        </authorList>
    </citation>
    <scope>NUCLEOTIDE SEQUENCE [LARGE SCALE GENOMIC DNA]</scope>
    <source>
        <strain evidence="5">cv. DH200-94</strain>
    </source>
</reference>
<dbReference type="EMBL" id="HG739088">
    <property type="protein sequence ID" value="CDO99635.1"/>
    <property type="molecule type" value="Genomic_DNA"/>
</dbReference>
<dbReference type="Pfam" id="PF07859">
    <property type="entry name" value="Abhydrolase_3"/>
    <property type="match status" value="1"/>
</dbReference>
<dbReference type="InterPro" id="IPR050466">
    <property type="entry name" value="Carboxylest/Gibb_receptor"/>
</dbReference>
<accession>A0A068TTL8</accession>
<name>A0A068TTL8_COFCA</name>
<dbReference type="Gramene" id="CDO99635">
    <property type="protein sequence ID" value="CDO99635"/>
    <property type="gene ID" value="GSCOC_T00029286001"/>
</dbReference>
<feature type="transmembrane region" description="Helical" evidence="2">
    <location>
        <begin position="52"/>
        <end position="70"/>
    </location>
</feature>
<evidence type="ECO:0000259" key="3">
    <source>
        <dbReference type="Pfam" id="PF07859"/>
    </source>
</evidence>
<keyword evidence="2" id="KW-0472">Membrane</keyword>
<dbReference type="InterPro" id="IPR013094">
    <property type="entry name" value="AB_hydrolase_3"/>
</dbReference>
<evidence type="ECO:0000256" key="2">
    <source>
        <dbReference type="SAM" id="Phobius"/>
    </source>
</evidence>
<dbReference type="InParanoid" id="A0A068TTL8"/>
<dbReference type="GO" id="GO:0016787">
    <property type="term" value="F:hydrolase activity"/>
    <property type="evidence" value="ECO:0007669"/>
    <property type="project" value="InterPro"/>
</dbReference>
<evidence type="ECO:0000256" key="1">
    <source>
        <dbReference type="ARBA" id="ARBA00010515"/>
    </source>
</evidence>
<dbReference type="OrthoDB" id="1732566at2759"/>
<feature type="domain" description="Alpha/beta hydrolase fold-3" evidence="3">
    <location>
        <begin position="56"/>
        <end position="108"/>
    </location>
</feature>
<dbReference type="PANTHER" id="PTHR23024">
    <property type="entry name" value="ARYLACETAMIDE DEACETYLASE"/>
    <property type="match status" value="1"/>
</dbReference>
<dbReference type="PANTHER" id="PTHR23024:SF577">
    <property type="entry name" value="CARBOXYLESTERASE 2-RELATED"/>
    <property type="match status" value="1"/>
</dbReference>
<dbReference type="STRING" id="49390.A0A068TTL8"/>
<evidence type="ECO:0000313" key="4">
    <source>
        <dbReference type="EMBL" id="CDO99635.1"/>
    </source>
</evidence>
<dbReference type="AlphaFoldDB" id="A0A068TTL8"/>
<feature type="transmembrane region" description="Helical" evidence="2">
    <location>
        <begin position="20"/>
        <end position="40"/>
    </location>
</feature>
<comment type="similarity">
    <text evidence="1">Belongs to the 'GDXG' lipolytic enzyme family.</text>
</comment>
<keyword evidence="2" id="KW-1133">Transmembrane helix</keyword>
<sequence length="109" mass="12213">MSAPSHSSVMFLSSSDKYLFILPLYFGFQYGSLVKLFLVVQLERNLMFGDTKLSLLVYLHGGGFLIKYAFSPTYHVYLNVVVAEVGVVAVSINYRLAPKHLLPIAYDDS</sequence>
<gene>
    <name evidence="4" type="ORF">GSCOC_T00029286001</name>
</gene>
<evidence type="ECO:0000313" key="5">
    <source>
        <dbReference type="Proteomes" id="UP000295252"/>
    </source>
</evidence>
<organism evidence="4 5">
    <name type="scientific">Coffea canephora</name>
    <name type="common">Robusta coffee</name>
    <dbReference type="NCBI Taxonomy" id="49390"/>
    <lineage>
        <taxon>Eukaryota</taxon>
        <taxon>Viridiplantae</taxon>
        <taxon>Streptophyta</taxon>
        <taxon>Embryophyta</taxon>
        <taxon>Tracheophyta</taxon>
        <taxon>Spermatophyta</taxon>
        <taxon>Magnoliopsida</taxon>
        <taxon>eudicotyledons</taxon>
        <taxon>Gunneridae</taxon>
        <taxon>Pentapetalae</taxon>
        <taxon>asterids</taxon>
        <taxon>lamiids</taxon>
        <taxon>Gentianales</taxon>
        <taxon>Rubiaceae</taxon>
        <taxon>Ixoroideae</taxon>
        <taxon>Gardenieae complex</taxon>
        <taxon>Bertiereae - Coffeeae clade</taxon>
        <taxon>Coffeeae</taxon>
        <taxon>Coffea</taxon>
    </lineage>
</organism>
<dbReference type="InterPro" id="IPR029058">
    <property type="entry name" value="AB_hydrolase_fold"/>
</dbReference>